<comment type="caution">
    <text evidence="2">The sequence shown here is derived from an EMBL/GenBank/DDBJ whole genome shotgun (WGS) entry which is preliminary data.</text>
</comment>
<proteinExistence type="predicted"/>
<feature type="chain" id="PRO_5034635871" evidence="1">
    <location>
        <begin position="20"/>
        <end position="277"/>
    </location>
</feature>
<accession>A0A8H6T3X1</accession>
<evidence type="ECO:0000313" key="2">
    <source>
        <dbReference type="EMBL" id="KAF7309447.1"/>
    </source>
</evidence>
<gene>
    <name evidence="2" type="ORF">MIND_00315500</name>
</gene>
<sequence length="277" mass="28735">MFKFSSLLSLVLLVGFVNALGPFPKPVTVTVTVSAPCSPPSLPASPISAAFSAASSLAGGSLAEPKRLAIPSSRSSRSSRTPSSSSIAASASVSAPGVSFDVNLALAPLQQITAGWYSQIKTYSAALQKAFGETPGSKQWKKDISSAVAQLAPRLNHISNQVTRTTNSLTSNAKDITSADQVTIYAALTTFAQQVGAVADELNDAVVKTTHPGAQLKPLHEAIEPLRTRLITLLATVEGYPVTPAQLQALQTAWAQVTNSLAISLMSTASAQAKVHV</sequence>
<name>A0A8H6T3X1_9AGAR</name>
<dbReference type="GeneID" id="59342528"/>
<keyword evidence="3" id="KW-1185">Reference proteome</keyword>
<keyword evidence="1" id="KW-0732">Signal</keyword>
<evidence type="ECO:0000313" key="3">
    <source>
        <dbReference type="Proteomes" id="UP000636479"/>
    </source>
</evidence>
<feature type="signal peptide" evidence="1">
    <location>
        <begin position="1"/>
        <end position="19"/>
    </location>
</feature>
<dbReference type="EMBL" id="JACAZF010000003">
    <property type="protein sequence ID" value="KAF7309447.1"/>
    <property type="molecule type" value="Genomic_DNA"/>
</dbReference>
<dbReference type="Proteomes" id="UP000636479">
    <property type="component" value="Unassembled WGS sequence"/>
</dbReference>
<organism evidence="2 3">
    <name type="scientific">Mycena indigotica</name>
    <dbReference type="NCBI Taxonomy" id="2126181"/>
    <lineage>
        <taxon>Eukaryota</taxon>
        <taxon>Fungi</taxon>
        <taxon>Dikarya</taxon>
        <taxon>Basidiomycota</taxon>
        <taxon>Agaricomycotina</taxon>
        <taxon>Agaricomycetes</taxon>
        <taxon>Agaricomycetidae</taxon>
        <taxon>Agaricales</taxon>
        <taxon>Marasmiineae</taxon>
        <taxon>Mycenaceae</taxon>
        <taxon>Mycena</taxon>
    </lineage>
</organism>
<evidence type="ECO:0000256" key="1">
    <source>
        <dbReference type="SAM" id="SignalP"/>
    </source>
</evidence>
<dbReference type="AlphaFoldDB" id="A0A8H6T3X1"/>
<protein>
    <submittedName>
        <fullName evidence="2">Uncharacterized protein</fullName>
    </submittedName>
</protein>
<dbReference type="RefSeq" id="XP_037222897.1">
    <property type="nucleotide sequence ID" value="XM_037360012.1"/>
</dbReference>
<reference evidence="2" key="1">
    <citation type="submission" date="2020-05" db="EMBL/GenBank/DDBJ databases">
        <title>Mycena genomes resolve the evolution of fungal bioluminescence.</title>
        <authorList>
            <person name="Tsai I.J."/>
        </authorList>
    </citation>
    <scope>NUCLEOTIDE SEQUENCE</scope>
    <source>
        <strain evidence="2">171206Taipei</strain>
    </source>
</reference>